<comment type="similarity">
    <text evidence="1">Belongs to the VPS8 family.</text>
</comment>
<feature type="domain" description="Vacuolar protein sorting-associated protein 8 central" evidence="3">
    <location>
        <begin position="544"/>
        <end position="759"/>
    </location>
</feature>
<dbReference type="Pfam" id="PF25066">
    <property type="entry name" value="TPR_VPS8_2"/>
    <property type="match status" value="1"/>
</dbReference>
<gene>
    <name evidence="5" type="ORF">BDZ90DRAFT_206746</name>
</gene>
<dbReference type="InterPro" id="IPR045111">
    <property type="entry name" value="Vps41/Vps8"/>
</dbReference>
<name>A0A316UW48_9BASI</name>
<dbReference type="OrthoDB" id="289913at2759"/>
<dbReference type="GeneID" id="37025792"/>
<dbReference type="PANTHER" id="PTHR12616">
    <property type="entry name" value="VACUOLAR PROTEIN SORTING VPS41"/>
    <property type="match status" value="1"/>
</dbReference>
<dbReference type="GO" id="GO:0005770">
    <property type="term" value="C:late endosome"/>
    <property type="evidence" value="ECO:0007669"/>
    <property type="project" value="TreeGrafter"/>
</dbReference>
<organism evidence="5 6">
    <name type="scientific">Jaminaea rosea</name>
    <dbReference type="NCBI Taxonomy" id="1569628"/>
    <lineage>
        <taxon>Eukaryota</taxon>
        <taxon>Fungi</taxon>
        <taxon>Dikarya</taxon>
        <taxon>Basidiomycota</taxon>
        <taxon>Ustilaginomycotina</taxon>
        <taxon>Exobasidiomycetes</taxon>
        <taxon>Microstromatales</taxon>
        <taxon>Microstromatales incertae sedis</taxon>
        <taxon>Jaminaea</taxon>
    </lineage>
</organism>
<dbReference type="GO" id="GO:0006623">
    <property type="term" value="P:protein targeting to vacuole"/>
    <property type="evidence" value="ECO:0007669"/>
    <property type="project" value="InterPro"/>
</dbReference>
<dbReference type="Pfam" id="PF12816">
    <property type="entry name" value="TPR_Vps8"/>
    <property type="match status" value="1"/>
</dbReference>
<evidence type="ECO:0000256" key="1">
    <source>
        <dbReference type="ARBA" id="ARBA00009422"/>
    </source>
</evidence>
<proteinExistence type="inferred from homology"/>
<evidence type="ECO:0000313" key="5">
    <source>
        <dbReference type="EMBL" id="PWN28143.1"/>
    </source>
</evidence>
<evidence type="ECO:0000259" key="4">
    <source>
        <dbReference type="Pfam" id="PF25066"/>
    </source>
</evidence>
<evidence type="ECO:0000259" key="3">
    <source>
        <dbReference type="Pfam" id="PF12816"/>
    </source>
</evidence>
<dbReference type="InterPro" id="IPR025941">
    <property type="entry name" value="Vps8_central_dom"/>
</dbReference>
<dbReference type="SUPFAM" id="SSF50978">
    <property type="entry name" value="WD40 repeat-like"/>
    <property type="match status" value="1"/>
</dbReference>
<dbReference type="InterPro" id="IPR015943">
    <property type="entry name" value="WD40/YVTN_repeat-like_dom_sf"/>
</dbReference>
<reference evidence="5 6" key="1">
    <citation type="journal article" date="2018" name="Mol. Biol. Evol.">
        <title>Broad Genomic Sampling Reveals a Smut Pathogenic Ancestry of the Fungal Clade Ustilaginomycotina.</title>
        <authorList>
            <person name="Kijpornyongpan T."/>
            <person name="Mondo S.J."/>
            <person name="Barry K."/>
            <person name="Sandor L."/>
            <person name="Lee J."/>
            <person name="Lipzen A."/>
            <person name="Pangilinan J."/>
            <person name="LaButti K."/>
            <person name="Hainaut M."/>
            <person name="Henrissat B."/>
            <person name="Grigoriev I.V."/>
            <person name="Spatafora J.W."/>
            <person name="Aime M.C."/>
        </authorList>
    </citation>
    <scope>NUCLEOTIDE SEQUENCE [LARGE SCALE GENOMIC DNA]</scope>
    <source>
        <strain evidence="5 6">MCA 5214</strain>
    </source>
</reference>
<dbReference type="GO" id="GO:0030897">
    <property type="term" value="C:HOPS complex"/>
    <property type="evidence" value="ECO:0007669"/>
    <property type="project" value="TreeGrafter"/>
</dbReference>
<keyword evidence="6" id="KW-1185">Reference proteome</keyword>
<feature type="non-terminal residue" evidence="5">
    <location>
        <position position="1307"/>
    </location>
</feature>
<accession>A0A316UW48</accession>
<dbReference type="EMBL" id="KZ819666">
    <property type="protein sequence ID" value="PWN28143.1"/>
    <property type="molecule type" value="Genomic_DNA"/>
</dbReference>
<dbReference type="Proteomes" id="UP000245884">
    <property type="component" value="Unassembled WGS sequence"/>
</dbReference>
<dbReference type="InterPro" id="IPR059070">
    <property type="entry name" value="TPR_VPS8_2"/>
</dbReference>
<dbReference type="Gene3D" id="2.130.10.10">
    <property type="entry name" value="YVTN repeat-like/Quinoprotein amine dehydrogenase"/>
    <property type="match status" value="1"/>
</dbReference>
<feature type="non-terminal residue" evidence="5">
    <location>
        <position position="1"/>
    </location>
</feature>
<evidence type="ECO:0000313" key="6">
    <source>
        <dbReference type="Proteomes" id="UP000245884"/>
    </source>
</evidence>
<dbReference type="InterPro" id="IPR036322">
    <property type="entry name" value="WD40_repeat_dom_sf"/>
</dbReference>
<feature type="region of interest" description="Disordered" evidence="2">
    <location>
        <begin position="768"/>
        <end position="789"/>
    </location>
</feature>
<dbReference type="GO" id="GO:0034058">
    <property type="term" value="P:endosomal vesicle fusion"/>
    <property type="evidence" value="ECO:0007669"/>
    <property type="project" value="TreeGrafter"/>
</dbReference>
<dbReference type="RefSeq" id="XP_025362755.1">
    <property type="nucleotide sequence ID" value="XM_025503969.1"/>
</dbReference>
<dbReference type="PANTHER" id="PTHR12616:SF8">
    <property type="entry name" value="VACUOLAR PROTEIN SORTING-ASSOCIATED PROTEIN 8 HOMOLOG"/>
    <property type="match status" value="1"/>
</dbReference>
<feature type="domain" description="VPS8-like TPR-like repeats" evidence="4">
    <location>
        <begin position="1135"/>
        <end position="1290"/>
    </location>
</feature>
<dbReference type="STRING" id="1569628.A0A316UW48"/>
<sequence>DRGLFKWSALRKVAAFFQEGHRSSIITTSSGQSLPQSIGAQTVLSVAGGLVAIGTTSGHVLVFEFSQDLKCILGGAGAGQVTALAFSADHTFLAIGYEKGHAYLYDLAKPTSPSRTVLPVSRQDVASGRKEGHLESARILHVAFVGGRHTAVFTADDQGLAFYHSLGKILGVASNDTLRILGRYPDPTAPPSKRSSLPILSLAALPLGPIDHLADGVHFVALVTPQKLVIVGLKPNARTWYRKSAPLATVKGNEEGRRNEAGACAAWFPAPTLAYSFSSQLAILKLVTKRTKIESSSNGNVVTNGAAPTYRTDLEFVEHPLAPDALGPDPRPIEALQWLSHELILLVTSTDLRLVDLRVGRVTERESLNPTLSGLVRHPWLANSPRLSTSLGPFTISSMRVFRGKPFFLTSSQVVVGHLLSWADRLLSLVSAGDFLSAIDLCRAYYQGSVPGSLVGLPSDPAELQAVVAGKLRELMSASARYAFAPERLTDGTHVTADGRGVDRTDLFRQLARACAQACLALGDTDFLFGELYNYYSENGIDPLFVGELEPFVLDGQLRILPIPVSQRLIESCKVAGDYGLAERLLWHVDPMCLDLDQALSLCAEQGLTDAMIWIYNEAMDDWVGPVVELLEPLKKVVKQRKREAENDEDASSVIEGDAEDHSAVVTDAYKVFSYLSVALSGHSFPSQEPITPAERGDKAKQSVYGFVFSGHCVIWPPGAGGRIVLSVDEGQEEMTYPYLRLLLAFDAEAMLDALDVAFEDGWLDEEEEMNGHQKPDQLGANGNGSSPPRITRQRIIDVLLEVTQDTTATRASPSETERLFTSIFIARNASRYPQFVGLASSVFDALLRSLCTLGDEETREDRQLAAEALLSSASPLAALSEDDLVMLESAGFWRILKSAYREVGNWGQLVALLLHEQQEEDDSLLDASPSSGSAIFSQLSDVLSRAQQQQRKSGKTVARSDLDTMIVDATPRLVGLDARLTAEMVDRFFPDRHGDVLEVLSEDDGMQEGREDLAARRQLSYLRCFLDQEGEEAATRPLNPEHLDVACRSTYVHLKTRLEPSDLLRVLRRHSVTAGNAFFDLETVIEAGQSSMNGAAYDAVLWSLDRLGRTEKAFRALDEFMARAALRMKKVNDDDVEDVIDSLARATRMSVQICDAPSHSRTTQQAMPAEERWYRLLRSMVALIHDVGGGGGDASDSSSAALEASQRVVEETLAAMVTSLSSSSSSTTTEGDISLPSLFRRLVSSSAEKTDGNSPRTFGEVRMVVSAMMSACRLRGELLGVAQRLLGREEAGQFVQLARQRRRGWR</sequence>
<evidence type="ECO:0000256" key="2">
    <source>
        <dbReference type="SAM" id="MobiDB-lite"/>
    </source>
</evidence>
<protein>
    <submittedName>
        <fullName evidence="5">Uncharacterized protein</fullName>
    </submittedName>
</protein>
<dbReference type="Pfam" id="PF23410">
    <property type="entry name" value="Beta-prop_VPS8"/>
    <property type="match status" value="1"/>
</dbReference>